<protein>
    <recommendedName>
        <fullName evidence="6">Cell shape-determining protein MreB</fullName>
    </recommendedName>
</protein>
<organism evidence="7 8">
    <name type="scientific">candidate division WS6 bacterium GW2011_GWF1_36_8</name>
    <dbReference type="NCBI Taxonomy" id="1619098"/>
    <lineage>
        <taxon>Bacteria</taxon>
        <taxon>Candidatus Dojkabacteria</taxon>
    </lineage>
</organism>
<dbReference type="GO" id="GO:0008360">
    <property type="term" value="P:regulation of cell shape"/>
    <property type="evidence" value="ECO:0007669"/>
    <property type="project" value="UniProtKB-UniRule"/>
</dbReference>
<dbReference type="EMBL" id="LBSK01000039">
    <property type="protein sequence ID" value="KKQ15658.1"/>
    <property type="molecule type" value="Genomic_DNA"/>
</dbReference>
<dbReference type="InterPro" id="IPR043129">
    <property type="entry name" value="ATPase_NBD"/>
</dbReference>
<evidence type="ECO:0000256" key="4">
    <source>
        <dbReference type="ARBA" id="ARBA00022960"/>
    </source>
</evidence>
<dbReference type="HAMAP" id="MF_02207">
    <property type="entry name" value="MreB"/>
    <property type="match status" value="1"/>
</dbReference>
<keyword evidence="1 6" id="KW-0963">Cytoplasm</keyword>
<evidence type="ECO:0000256" key="1">
    <source>
        <dbReference type="ARBA" id="ARBA00022490"/>
    </source>
</evidence>
<dbReference type="PANTHER" id="PTHR42749">
    <property type="entry name" value="CELL SHAPE-DETERMINING PROTEIN MREB"/>
    <property type="match status" value="1"/>
</dbReference>
<feature type="binding site" evidence="6">
    <location>
        <begin position="217"/>
        <end position="220"/>
    </location>
    <ligand>
        <name>ATP</name>
        <dbReference type="ChEBI" id="CHEBI:30616"/>
    </ligand>
</feature>
<comment type="subcellular location">
    <subcellularLocation>
        <location evidence="6">Cytoplasm</location>
    </subcellularLocation>
    <text evidence="6">Membrane-associated.</text>
</comment>
<dbReference type="Gene3D" id="3.30.420.40">
    <property type="match status" value="3"/>
</dbReference>
<dbReference type="InterPro" id="IPR004753">
    <property type="entry name" value="MreB"/>
</dbReference>
<sequence>MKIFDSIWELLTYDLGIDLGTANTLVYMRNHGIVVSEPSVVAIDKRTKTVLAVGKEARQMIGRTPANIAAVRPLKDGVISDFDTTQAMIHHFIHRAHSYFGNSFKLPRPRVIVGVPSSVTEVERQAVIDAVKTAGAREVFIVEESMAAAIGAGLPVEDASGSMIVDVGGGTSDIAVFSLGDIVVDNTLRIAGDEMDQDIVNYVREKYNVLIGERSAEDVKIAIGSAMPLKKETKMSVQGRDLLTGLPKTVELSSVEVREAIMTSIYQITEAVKDAIEDTPPELLKDLLTSGLHLTGGGALIKGLDTFWAEELNLPVKIVDDPLSAVARGTALMLDHIELLERIQRSWNELV</sequence>
<dbReference type="Pfam" id="PF06723">
    <property type="entry name" value="MreB_Mbl"/>
    <property type="match status" value="1"/>
</dbReference>
<dbReference type="GO" id="GO:0005737">
    <property type="term" value="C:cytoplasm"/>
    <property type="evidence" value="ECO:0007669"/>
    <property type="project" value="UniProtKB-SubCell"/>
</dbReference>
<evidence type="ECO:0000313" key="8">
    <source>
        <dbReference type="Proteomes" id="UP000033886"/>
    </source>
</evidence>
<proteinExistence type="inferred from homology"/>
<dbReference type="NCBIfam" id="NF010539">
    <property type="entry name" value="PRK13927.1"/>
    <property type="match status" value="1"/>
</dbReference>
<dbReference type="SUPFAM" id="SSF53067">
    <property type="entry name" value="Actin-like ATPase domain"/>
    <property type="match status" value="2"/>
</dbReference>
<keyword evidence="4 6" id="KW-0133">Cell shape</keyword>
<keyword evidence="2 6" id="KW-0547">Nucleotide-binding</keyword>
<evidence type="ECO:0000256" key="6">
    <source>
        <dbReference type="HAMAP-Rule" id="MF_02207"/>
    </source>
</evidence>
<name>A0A0G0F977_9BACT</name>
<gene>
    <name evidence="6" type="primary">mreB</name>
    <name evidence="7" type="ORF">US29_C0039G0002</name>
</gene>
<evidence type="ECO:0000256" key="2">
    <source>
        <dbReference type="ARBA" id="ARBA00022741"/>
    </source>
</evidence>
<dbReference type="PRINTS" id="PR01652">
    <property type="entry name" value="SHAPEPROTEIN"/>
</dbReference>
<keyword evidence="3 6" id="KW-0067">ATP-binding</keyword>
<dbReference type="NCBIfam" id="TIGR00904">
    <property type="entry name" value="mreB"/>
    <property type="match status" value="1"/>
</dbReference>
<evidence type="ECO:0000256" key="5">
    <source>
        <dbReference type="ARBA" id="ARBA00023458"/>
    </source>
</evidence>
<comment type="function">
    <text evidence="6">Forms membrane-associated dynamic filaments that are essential for cell shape determination. Acts by regulating cell wall synthesis and cell elongation, and thus cell shape. A feedback loop between cell geometry and MreB localization may maintain elongated cell shape by targeting cell wall growth to regions of negative cell wall curvature.</text>
</comment>
<comment type="subunit">
    <text evidence="6">Forms polymers.</text>
</comment>
<dbReference type="GO" id="GO:0005524">
    <property type="term" value="F:ATP binding"/>
    <property type="evidence" value="ECO:0007669"/>
    <property type="project" value="UniProtKB-KW"/>
</dbReference>
<evidence type="ECO:0000256" key="3">
    <source>
        <dbReference type="ARBA" id="ARBA00022840"/>
    </source>
</evidence>
<comment type="caution">
    <text evidence="7">The sequence shown here is derived from an EMBL/GenBank/DDBJ whole genome shotgun (WGS) entry which is preliminary data.</text>
</comment>
<feature type="binding site" evidence="6">
    <location>
        <begin position="169"/>
        <end position="171"/>
    </location>
    <ligand>
        <name>ATP</name>
        <dbReference type="ChEBI" id="CHEBI:30616"/>
    </ligand>
</feature>
<dbReference type="PANTHER" id="PTHR42749:SF1">
    <property type="entry name" value="CELL SHAPE-DETERMINING PROTEIN MREB"/>
    <property type="match status" value="1"/>
</dbReference>
<dbReference type="GO" id="GO:0000902">
    <property type="term" value="P:cell morphogenesis"/>
    <property type="evidence" value="ECO:0007669"/>
    <property type="project" value="InterPro"/>
</dbReference>
<evidence type="ECO:0000313" key="7">
    <source>
        <dbReference type="EMBL" id="KKQ15658.1"/>
    </source>
</evidence>
<dbReference type="Proteomes" id="UP000033886">
    <property type="component" value="Unassembled WGS sequence"/>
</dbReference>
<feature type="binding site" evidence="6">
    <location>
        <begin position="21"/>
        <end position="23"/>
    </location>
    <ligand>
        <name>ATP</name>
        <dbReference type="ChEBI" id="CHEBI:30616"/>
    </ligand>
</feature>
<dbReference type="AlphaFoldDB" id="A0A0G0F977"/>
<accession>A0A0G0F977</accession>
<comment type="similarity">
    <text evidence="5 6">Belongs to the FtsA/MreB family.</text>
</comment>
<dbReference type="PATRIC" id="fig|1619098.3.peg.415"/>
<dbReference type="InterPro" id="IPR056546">
    <property type="entry name" value="MreB_MamK-like"/>
</dbReference>
<dbReference type="CDD" id="cd10225">
    <property type="entry name" value="ASKHA_NBD_MreB-like"/>
    <property type="match status" value="1"/>
</dbReference>
<reference evidence="7 8" key="1">
    <citation type="journal article" date="2015" name="Nature">
        <title>rRNA introns, odd ribosomes, and small enigmatic genomes across a large radiation of phyla.</title>
        <authorList>
            <person name="Brown C.T."/>
            <person name="Hug L.A."/>
            <person name="Thomas B.C."/>
            <person name="Sharon I."/>
            <person name="Castelle C.J."/>
            <person name="Singh A."/>
            <person name="Wilkins M.J."/>
            <person name="Williams K.H."/>
            <person name="Banfield J.F."/>
        </authorList>
    </citation>
    <scope>NUCLEOTIDE SEQUENCE [LARGE SCALE GENOMIC DNA]</scope>
</reference>
<feature type="binding site" evidence="6">
    <location>
        <begin position="297"/>
        <end position="300"/>
    </location>
    <ligand>
        <name>ATP</name>
        <dbReference type="ChEBI" id="CHEBI:30616"/>
    </ligand>
</feature>